<evidence type="ECO:0000313" key="1">
    <source>
        <dbReference type="EMBL" id="KAF2310342.1"/>
    </source>
</evidence>
<comment type="caution">
    <text evidence="1">The sequence shown here is derived from an EMBL/GenBank/DDBJ whole genome shotgun (WGS) entry which is preliminary data.</text>
</comment>
<organism evidence="1 2">
    <name type="scientific">Hevea brasiliensis</name>
    <name type="common">Para rubber tree</name>
    <name type="synonym">Siphonia brasiliensis</name>
    <dbReference type="NCBI Taxonomy" id="3981"/>
    <lineage>
        <taxon>Eukaryota</taxon>
        <taxon>Viridiplantae</taxon>
        <taxon>Streptophyta</taxon>
        <taxon>Embryophyta</taxon>
        <taxon>Tracheophyta</taxon>
        <taxon>Spermatophyta</taxon>
        <taxon>Magnoliopsida</taxon>
        <taxon>eudicotyledons</taxon>
        <taxon>Gunneridae</taxon>
        <taxon>Pentapetalae</taxon>
        <taxon>rosids</taxon>
        <taxon>fabids</taxon>
        <taxon>Malpighiales</taxon>
        <taxon>Euphorbiaceae</taxon>
        <taxon>Crotonoideae</taxon>
        <taxon>Micrandreae</taxon>
        <taxon>Hevea</taxon>
    </lineage>
</organism>
<evidence type="ECO:0000313" key="2">
    <source>
        <dbReference type="Proteomes" id="UP000467840"/>
    </source>
</evidence>
<reference evidence="1 2" key="1">
    <citation type="journal article" date="2020" name="Mol. Plant">
        <title>The Chromosome-Based Rubber Tree Genome Provides New Insights into Spurge Genome Evolution and Rubber Biosynthesis.</title>
        <authorList>
            <person name="Liu J."/>
            <person name="Shi C."/>
            <person name="Shi C.C."/>
            <person name="Li W."/>
            <person name="Zhang Q.J."/>
            <person name="Zhang Y."/>
            <person name="Li K."/>
            <person name="Lu H.F."/>
            <person name="Shi C."/>
            <person name="Zhu S.T."/>
            <person name="Xiao Z.Y."/>
            <person name="Nan H."/>
            <person name="Yue Y."/>
            <person name="Zhu X.G."/>
            <person name="Wu Y."/>
            <person name="Hong X.N."/>
            <person name="Fan G.Y."/>
            <person name="Tong Y."/>
            <person name="Zhang D."/>
            <person name="Mao C.L."/>
            <person name="Liu Y.L."/>
            <person name="Hao S.J."/>
            <person name="Liu W.Q."/>
            <person name="Lv M.Q."/>
            <person name="Zhang H.B."/>
            <person name="Liu Y."/>
            <person name="Hu-Tang G.R."/>
            <person name="Wang J.P."/>
            <person name="Wang J.H."/>
            <person name="Sun Y.H."/>
            <person name="Ni S.B."/>
            <person name="Chen W.B."/>
            <person name="Zhang X.C."/>
            <person name="Jiao Y.N."/>
            <person name="Eichler E.E."/>
            <person name="Li G.H."/>
            <person name="Liu X."/>
            <person name="Gao L.Z."/>
        </authorList>
    </citation>
    <scope>NUCLEOTIDE SEQUENCE [LARGE SCALE GENOMIC DNA]</scope>
    <source>
        <strain evidence="2">cv. GT1</strain>
        <tissue evidence="1">Leaf</tissue>
    </source>
</reference>
<keyword evidence="2" id="KW-1185">Reference proteome</keyword>
<accession>A0A6A6M9G4</accession>
<name>A0A6A6M9G4_HEVBR</name>
<dbReference type="AlphaFoldDB" id="A0A6A6M9G4"/>
<protein>
    <submittedName>
        <fullName evidence="1">Uncharacterized protein</fullName>
    </submittedName>
</protein>
<dbReference type="Proteomes" id="UP000467840">
    <property type="component" value="Chromosome 14"/>
</dbReference>
<proteinExistence type="predicted"/>
<gene>
    <name evidence="1" type="ORF">GH714_007904</name>
</gene>
<sequence length="80" mass="9274">MNIEVIDDNDSVKSILQKIASKQDDMNKDSGDSTYEDYNVEDDIQAVDNEYDDEAFEDDITDDSEYHIVRKGRKMMNNLC</sequence>
<dbReference type="EMBL" id="JAAGAX010000006">
    <property type="protein sequence ID" value="KAF2310342.1"/>
    <property type="molecule type" value="Genomic_DNA"/>
</dbReference>